<organism evidence="2 3">
    <name type="scientific">Tessaracoccus antarcticus</name>
    <dbReference type="NCBI Taxonomy" id="2479848"/>
    <lineage>
        <taxon>Bacteria</taxon>
        <taxon>Bacillati</taxon>
        <taxon>Actinomycetota</taxon>
        <taxon>Actinomycetes</taxon>
        <taxon>Propionibacteriales</taxon>
        <taxon>Propionibacteriaceae</taxon>
        <taxon>Tessaracoccus</taxon>
    </lineage>
</organism>
<evidence type="ECO:0000313" key="2">
    <source>
        <dbReference type="EMBL" id="RMB57495.1"/>
    </source>
</evidence>
<evidence type="ECO:0000256" key="1">
    <source>
        <dbReference type="SAM" id="Phobius"/>
    </source>
</evidence>
<dbReference type="EMBL" id="REFW01000006">
    <property type="protein sequence ID" value="RMB57495.1"/>
    <property type="molecule type" value="Genomic_DNA"/>
</dbReference>
<keyword evidence="3" id="KW-1185">Reference proteome</keyword>
<dbReference type="Proteomes" id="UP000275256">
    <property type="component" value="Unassembled WGS sequence"/>
</dbReference>
<dbReference type="RefSeq" id="WP_121902698.1">
    <property type="nucleotide sequence ID" value="NZ_REFW01000006.1"/>
</dbReference>
<proteinExistence type="predicted"/>
<evidence type="ECO:0000313" key="3">
    <source>
        <dbReference type="Proteomes" id="UP000275256"/>
    </source>
</evidence>
<sequence length="211" mass="22521">MPEIYDNQSMDDVIERFRRSSSTPVEWSAPSPGMWDRITKELAFSPPAAPETSAPAPQGSAPANPGRRALFFGAGGLVVGAALGVAGFRFAGSVADVRDAAVKRAVLTPLDKADEKLGIAELRPEKVGYTLVVDVPKGVTHTGGYVQVWLINVDGKRMISVGIFTAGTAGDFFIDDALIDAGYLIVDLSNEEFDDEPRHSGDTIMRGELRA</sequence>
<name>A0A3M0FYF8_9ACTN</name>
<keyword evidence="1" id="KW-0472">Membrane</keyword>
<keyword evidence="1" id="KW-1133">Transmembrane helix</keyword>
<protein>
    <submittedName>
        <fullName evidence="2">Anti-sigma factor</fullName>
    </submittedName>
</protein>
<dbReference type="OrthoDB" id="4328740at2"/>
<keyword evidence="1" id="KW-0812">Transmembrane</keyword>
<gene>
    <name evidence="2" type="ORF">EAX62_15785</name>
</gene>
<feature type="transmembrane region" description="Helical" evidence="1">
    <location>
        <begin position="69"/>
        <end position="88"/>
    </location>
</feature>
<dbReference type="AlphaFoldDB" id="A0A3M0FYF8"/>
<reference evidence="2 3" key="1">
    <citation type="submission" date="2018-10" db="EMBL/GenBank/DDBJ databases">
        <title>Tessaracoccus antarcticuss sp. nov., isolated from sediment.</title>
        <authorList>
            <person name="Zhou L.Y."/>
            <person name="Du Z.J."/>
        </authorList>
    </citation>
    <scope>NUCLEOTIDE SEQUENCE [LARGE SCALE GENOMIC DNA]</scope>
    <source>
        <strain evidence="2 3">JDX10</strain>
    </source>
</reference>
<accession>A0A3M0FYF8</accession>
<comment type="caution">
    <text evidence="2">The sequence shown here is derived from an EMBL/GenBank/DDBJ whole genome shotgun (WGS) entry which is preliminary data.</text>
</comment>